<dbReference type="HOGENOM" id="CLU_000288_185_1_1"/>
<keyword evidence="4 13" id="KW-0812">Transmembrane</keyword>
<evidence type="ECO:0000256" key="2">
    <source>
        <dbReference type="ARBA" id="ARBA00022527"/>
    </source>
</evidence>
<keyword evidence="6 12" id="KW-0547">Nucleotide-binding</keyword>
<organism evidence="15">
    <name type="scientific">Oryza glumipatula</name>
    <dbReference type="NCBI Taxonomy" id="40148"/>
    <lineage>
        <taxon>Eukaryota</taxon>
        <taxon>Viridiplantae</taxon>
        <taxon>Streptophyta</taxon>
        <taxon>Embryophyta</taxon>
        <taxon>Tracheophyta</taxon>
        <taxon>Spermatophyta</taxon>
        <taxon>Magnoliopsida</taxon>
        <taxon>Liliopsida</taxon>
        <taxon>Poales</taxon>
        <taxon>Poaceae</taxon>
        <taxon>BOP clade</taxon>
        <taxon>Oryzoideae</taxon>
        <taxon>Oryzeae</taxon>
        <taxon>Oryzinae</taxon>
        <taxon>Oryza</taxon>
    </lineage>
</organism>
<evidence type="ECO:0000313" key="15">
    <source>
        <dbReference type="EnsemblPlants" id="OGLUM01G01090.2"/>
    </source>
</evidence>
<keyword evidence="9 13" id="KW-1133">Transmembrane helix</keyword>
<reference evidence="15" key="3">
    <citation type="submission" date="2018-05" db="EMBL/GenBank/DDBJ databases">
        <title>OgluRS3 (Oryza glumaepatula Reference Sequence Version 3).</title>
        <authorList>
            <person name="Zhang J."/>
            <person name="Kudrna D."/>
            <person name="Lee S."/>
            <person name="Talag J."/>
            <person name="Welchert J."/>
            <person name="Wing R.A."/>
        </authorList>
    </citation>
    <scope>NUCLEOTIDE SEQUENCE [LARGE SCALE GENOMIC DNA]</scope>
</reference>
<accession>A0A0D9Y2E2</accession>
<keyword evidence="5" id="KW-0732">Signal</keyword>
<dbReference type="Pfam" id="PF13947">
    <property type="entry name" value="GUB_WAK_bind"/>
    <property type="match status" value="2"/>
</dbReference>
<dbReference type="PROSITE" id="PS00107">
    <property type="entry name" value="PROTEIN_KINASE_ATP"/>
    <property type="match status" value="2"/>
</dbReference>
<keyword evidence="2" id="KW-0723">Serine/threonine-protein kinase</keyword>
<dbReference type="GO" id="GO:0004674">
    <property type="term" value="F:protein serine/threonine kinase activity"/>
    <property type="evidence" value="ECO:0007669"/>
    <property type="project" value="UniProtKB-KW"/>
</dbReference>
<keyword evidence="10 13" id="KW-0472">Membrane</keyword>
<dbReference type="InterPro" id="IPR000719">
    <property type="entry name" value="Prot_kinase_dom"/>
</dbReference>
<dbReference type="STRING" id="40148.A0A0D9Y2E2"/>
<dbReference type="Proteomes" id="UP000026961">
    <property type="component" value="Chromosome 1"/>
</dbReference>
<dbReference type="eggNOG" id="KOG1187">
    <property type="taxonomic scope" value="Eukaryota"/>
</dbReference>
<keyword evidence="11" id="KW-0325">Glycoprotein</keyword>
<evidence type="ECO:0000256" key="3">
    <source>
        <dbReference type="ARBA" id="ARBA00022679"/>
    </source>
</evidence>
<dbReference type="InterPro" id="IPR008271">
    <property type="entry name" value="Ser/Thr_kinase_AS"/>
</dbReference>
<dbReference type="GO" id="GO:0005524">
    <property type="term" value="F:ATP binding"/>
    <property type="evidence" value="ECO:0007669"/>
    <property type="project" value="UniProtKB-UniRule"/>
</dbReference>
<evidence type="ECO:0000256" key="5">
    <source>
        <dbReference type="ARBA" id="ARBA00022729"/>
    </source>
</evidence>
<dbReference type="FunFam" id="3.30.200.20:FF:000178">
    <property type="entry name" value="serine/threonine-protein kinase PBS1-like"/>
    <property type="match status" value="2"/>
</dbReference>
<evidence type="ECO:0000256" key="12">
    <source>
        <dbReference type="PROSITE-ProRule" id="PRU10141"/>
    </source>
</evidence>
<keyword evidence="16" id="KW-1185">Reference proteome</keyword>
<keyword evidence="8 12" id="KW-0067">ATP-binding</keyword>
<evidence type="ECO:0000256" key="13">
    <source>
        <dbReference type="SAM" id="Phobius"/>
    </source>
</evidence>
<dbReference type="SUPFAM" id="SSF56112">
    <property type="entry name" value="Protein kinase-like (PK-like)"/>
    <property type="match status" value="2"/>
</dbReference>
<evidence type="ECO:0000313" key="16">
    <source>
        <dbReference type="Proteomes" id="UP000026961"/>
    </source>
</evidence>
<evidence type="ECO:0000256" key="11">
    <source>
        <dbReference type="ARBA" id="ARBA00023180"/>
    </source>
</evidence>
<dbReference type="EnsemblPlants" id="OGLUM01G01090.2">
    <property type="protein sequence ID" value="OGLUM01G01090.2"/>
    <property type="gene ID" value="OGLUM01G01090"/>
</dbReference>
<proteinExistence type="predicted"/>
<feature type="domain" description="Protein kinase" evidence="14">
    <location>
        <begin position="1170"/>
        <end position="1283"/>
    </location>
</feature>
<evidence type="ECO:0000256" key="4">
    <source>
        <dbReference type="ARBA" id="ARBA00022692"/>
    </source>
</evidence>
<dbReference type="Gene3D" id="3.30.200.20">
    <property type="entry name" value="Phosphorylase Kinase, domain 1"/>
    <property type="match status" value="1"/>
</dbReference>
<feature type="binding site" evidence="12">
    <location>
        <position position="462"/>
    </location>
    <ligand>
        <name>ATP</name>
        <dbReference type="ChEBI" id="CHEBI:30616"/>
    </ligand>
</feature>
<dbReference type="GO" id="GO:0030247">
    <property type="term" value="F:polysaccharide binding"/>
    <property type="evidence" value="ECO:0007669"/>
    <property type="project" value="InterPro"/>
</dbReference>
<protein>
    <recommendedName>
        <fullName evidence="14">Protein kinase domain-containing protein</fullName>
    </recommendedName>
</protein>
<dbReference type="InterPro" id="IPR017441">
    <property type="entry name" value="Protein_kinase_ATP_BS"/>
</dbReference>
<dbReference type="InterPro" id="IPR001245">
    <property type="entry name" value="Ser-Thr/Tyr_kinase_cat_dom"/>
</dbReference>
<keyword evidence="7" id="KW-0418">Kinase</keyword>
<feature type="transmembrane region" description="Helical" evidence="13">
    <location>
        <begin position="1102"/>
        <end position="1131"/>
    </location>
</feature>
<dbReference type="Gramene" id="OGLUM01G01090.2">
    <property type="protein sequence ID" value="OGLUM01G01090.2"/>
    <property type="gene ID" value="OGLUM01G01090"/>
</dbReference>
<evidence type="ECO:0000256" key="8">
    <source>
        <dbReference type="ARBA" id="ARBA00022840"/>
    </source>
</evidence>
<evidence type="ECO:0000256" key="7">
    <source>
        <dbReference type="ARBA" id="ARBA00022777"/>
    </source>
</evidence>
<dbReference type="InterPro" id="IPR011009">
    <property type="entry name" value="Kinase-like_dom_sf"/>
</dbReference>
<dbReference type="PROSITE" id="PS00108">
    <property type="entry name" value="PROTEIN_KINASE_ST"/>
    <property type="match status" value="1"/>
</dbReference>
<feature type="domain" description="Protein kinase" evidence="14">
    <location>
        <begin position="433"/>
        <end position="720"/>
    </location>
</feature>
<comment type="subcellular location">
    <subcellularLocation>
        <location evidence="1">Membrane</location>
        <topology evidence="1">Single-pass type I membrane protein</topology>
    </subcellularLocation>
</comment>
<name>A0A0D9Y2E2_9ORYZ</name>
<dbReference type="InterPro" id="IPR045874">
    <property type="entry name" value="LRK10/LRL21-25-like"/>
</dbReference>
<reference evidence="15" key="1">
    <citation type="submission" date="2013-08" db="EMBL/GenBank/DDBJ databases">
        <title>Oryza genome evolution.</title>
        <authorList>
            <person name="Wing R.A."/>
            <person name="Panaud O."/>
            <person name="Oliveira A.C."/>
        </authorList>
    </citation>
    <scope>NUCLEOTIDE SEQUENCE</scope>
</reference>
<evidence type="ECO:0000256" key="9">
    <source>
        <dbReference type="ARBA" id="ARBA00022989"/>
    </source>
</evidence>
<feature type="transmembrane region" description="Helical" evidence="13">
    <location>
        <begin position="376"/>
        <end position="395"/>
    </location>
</feature>
<dbReference type="PROSITE" id="PS50011">
    <property type="entry name" value="PROTEIN_KINASE_DOM"/>
    <property type="match status" value="2"/>
</dbReference>
<sequence length="1283" mass="143649">MHELERKLCLVGLWCIQMKSHDRPTMSEAIEMLEGGVDALQVPPRPFFYDGDGMPPPQVMDSYFHSSELTAISEEDDGILCELVVAAAAMVIPGSFCCPIALQVFISLLCALAVLVPDADGRRHHRPACPPFTCGHLSEVSPPFRRLGDPPECGVASYELSCTNDKAATIQIDNGTYLVTDINYKDSTLWVVDANISDSRNNCPLPRWNRDFGYYDQMLYKRHGEDSRRRSIQAELMPPYRSTRATFVTCSQEMRNNGKYRPVACMSTNSSFVYVLTGMNSNLIGSLEPSCGYLAMTPLDAGDRPLGLENASYIDVVKLMRGGFAIRNIVQEEQPTYFRIFYTVIFDYRFWGCLLPHPVVQLIVGVIPLAMWTLKWIAVFCRFILAPLVILTFLARKFWKIRIKTDAVEKFLRMQLVIGPTRYAYTDLIAITGHFGEKLGQGGYGSVYKGVVLPGNAHVAVKVLGNSNCNGEEFISEVSTIGRIHHINVVHLVGFCSEEIRRALVYEYMPRGSLDKYIFSSERSFSWDKLNEIALGIARGINYLHQGCDMQILHFDIKPHNILLDDNFVPKVADFGLAKLCPRDQSFVPLSALRGTIGYIAPEMISRSFGIISSKSDVYSFGMLLLEMAGGRRNSDMYAENSNQTYFPSWVYDQLTEQQVGVGEIPAGTVANMHELERKLCIIGLHCIQMKSHDRPTMSEVIEMLEGGVVGLQMPPRPFFCDDEPVSLALCYHASPSPSSSSVVAAVCPQILNGGAADGSDLSNLYQARRHIYHLLSVHHNTSAFRILDRGEPPAWSPLVDMGWVRKCSTNITVFSEDYYWTAYAHAVQALATGILFVVVSLVLDHVEGRHHKCPSFSCGHLKGVSAPFRRAADPPRCGSKSYELVYSDTNATILIDNATYHVNEINYDYRRFWVVDANIAGSTCPLPRWNHLLDQYKRKVSGHRIEFELVPAAYNHANFVRCSREVEDNGIYRPVTCASSNYSFIYVLLSSDSDNPGYIESLEPSCGYLAMTPLGDWSTTVPRNASYEDVKKFMREGFAIRFPRIYGAGSINECLMDSISKLRNGIEPRSSTGTAISDRLIVISIIDLHFWSCLIGDPSGFLIAFGMWIVKCIAVLCRFVLVPLAILTFLAHKYWKTRLAIDAVEKFLQMQQVLGPTRYAYTDLTTVTSHFRDKLGQGGYGSVYKGVLLSGDVHVAVKMLNGASTYDGEEFISEVSTIGRIHHVNVVRLVGFCSEELRRALVYEYMPQGSLDKYIFSSERSFSWDKLNEIAIGIARGINYLH</sequence>
<dbReference type="Pfam" id="PF00069">
    <property type="entry name" value="Pkinase"/>
    <property type="match status" value="1"/>
</dbReference>
<dbReference type="InterPro" id="IPR025287">
    <property type="entry name" value="WAK_GUB"/>
</dbReference>
<dbReference type="Pfam" id="PF07714">
    <property type="entry name" value="PK_Tyr_Ser-Thr"/>
    <property type="match status" value="1"/>
</dbReference>
<evidence type="ECO:0000259" key="14">
    <source>
        <dbReference type="PROSITE" id="PS50011"/>
    </source>
</evidence>
<evidence type="ECO:0000256" key="6">
    <source>
        <dbReference type="ARBA" id="ARBA00022741"/>
    </source>
</evidence>
<dbReference type="SMART" id="SM00220">
    <property type="entry name" value="S_TKc"/>
    <property type="match status" value="1"/>
</dbReference>
<dbReference type="FunFam" id="1.10.510.10:FF:000590">
    <property type="entry name" value="PR5-like receptor kinase"/>
    <property type="match status" value="1"/>
</dbReference>
<evidence type="ECO:0000256" key="1">
    <source>
        <dbReference type="ARBA" id="ARBA00004479"/>
    </source>
</evidence>
<dbReference type="GO" id="GO:0016020">
    <property type="term" value="C:membrane"/>
    <property type="evidence" value="ECO:0007669"/>
    <property type="project" value="UniProtKB-SubCell"/>
</dbReference>
<feature type="transmembrane region" description="Helical" evidence="13">
    <location>
        <begin position="348"/>
        <end position="370"/>
    </location>
</feature>
<keyword evidence="3" id="KW-0808">Transferase</keyword>
<reference evidence="15" key="2">
    <citation type="submission" date="2015-04" db="UniProtKB">
        <authorList>
            <consortium name="EnsemblPlants"/>
        </authorList>
    </citation>
    <scope>IDENTIFICATION</scope>
</reference>
<dbReference type="Gene3D" id="1.10.510.10">
    <property type="entry name" value="Transferase(Phosphotransferase) domain 1"/>
    <property type="match status" value="2"/>
</dbReference>
<evidence type="ECO:0000256" key="10">
    <source>
        <dbReference type="ARBA" id="ARBA00023136"/>
    </source>
</evidence>
<dbReference type="PANTHER" id="PTHR27009">
    <property type="entry name" value="RUST RESISTANCE KINASE LR10-RELATED"/>
    <property type="match status" value="1"/>
</dbReference>
<feature type="binding site" evidence="12">
    <location>
        <position position="1199"/>
    </location>
    <ligand>
        <name>ATP</name>
        <dbReference type="ChEBI" id="CHEBI:30616"/>
    </ligand>
</feature>